<name>V6F0V5_MAGGM</name>
<dbReference type="EMBL" id="HG794546">
    <property type="protein sequence ID" value="CDK99022.1"/>
    <property type="molecule type" value="Genomic_DNA"/>
</dbReference>
<gene>
    <name evidence="1" type="ordered locus">MGMSRv2__1807</name>
</gene>
<dbReference type="KEGG" id="mgy:MGMSRv2__1807"/>
<dbReference type="Proteomes" id="UP000018922">
    <property type="component" value="Chromosome I"/>
</dbReference>
<dbReference type="STRING" id="1430440.MGMSRv2__1807"/>
<accession>V6F0V5</accession>
<organism evidence="1 2">
    <name type="scientific">Magnetospirillum gryphiswaldense (strain DSM 6361 / JCM 21280 / NBRC 15271 / MSR-1)</name>
    <dbReference type="NCBI Taxonomy" id="431944"/>
    <lineage>
        <taxon>Bacteria</taxon>
        <taxon>Pseudomonadati</taxon>
        <taxon>Pseudomonadota</taxon>
        <taxon>Alphaproteobacteria</taxon>
        <taxon>Rhodospirillales</taxon>
        <taxon>Rhodospirillaceae</taxon>
        <taxon>Magnetospirillum</taxon>
    </lineage>
</organism>
<dbReference type="AlphaFoldDB" id="V6F0V5"/>
<dbReference type="HOGENOM" id="CLU_2508772_0_0_5"/>
<keyword evidence="2" id="KW-1185">Reference proteome</keyword>
<evidence type="ECO:0000313" key="1">
    <source>
        <dbReference type="EMBL" id="CDK99022.1"/>
    </source>
</evidence>
<protein>
    <submittedName>
        <fullName evidence="1">Uncharacterized protein</fullName>
    </submittedName>
</protein>
<reference evidence="1 2" key="1">
    <citation type="journal article" date="2014" name="Genome Announc.">
        <title>Complete genome sequence of Magnetospirillum gryphiswaldense MSR-1.</title>
        <authorList>
            <person name="Wang X."/>
            <person name="Wang Q."/>
            <person name="Zhang W."/>
            <person name="Wang Y."/>
            <person name="Li L."/>
            <person name="Wen T."/>
            <person name="Zhang T."/>
            <person name="Zhang Y."/>
            <person name="Xu J."/>
            <person name="Hu J."/>
            <person name="Li S."/>
            <person name="Liu L."/>
            <person name="Liu J."/>
            <person name="Jiang W."/>
            <person name="Tian J."/>
            <person name="Li Y."/>
            <person name="Schuler D."/>
            <person name="Wang L."/>
            <person name="Li J."/>
        </authorList>
    </citation>
    <scope>NUCLEOTIDE SEQUENCE [LARGE SCALE GENOMIC DNA]</scope>
    <source>
        <strain evidence="2">DSM 6361 / JCM 21280 / NBRC 15271 / MSR-1</strain>
    </source>
</reference>
<sequence>MMAHLTPPRHFFAAKSRLVSCYAERLEAVSSIPDPSCRLEWRFVNPPDDAPPKAAARESPPPTAGGGALLRKIASLEIAYAFGIG</sequence>
<proteinExistence type="predicted"/>
<evidence type="ECO:0000313" key="2">
    <source>
        <dbReference type="Proteomes" id="UP000018922"/>
    </source>
</evidence>